<keyword evidence="2" id="KW-0813">Transport</keyword>
<dbReference type="PANTHER" id="PTHR43649">
    <property type="entry name" value="ARABINOSE-BINDING PROTEIN-RELATED"/>
    <property type="match status" value="1"/>
</dbReference>
<organism evidence="5 6">
    <name type="scientific">Actinacidiphila acidipaludis</name>
    <dbReference type="NCBI Taxonomy" id="2873382"/>
    <lineage>
        <taxon>Bacteria</taxon>
        <taxon>Bacillati</taxon>
        <taxon>Actinomycetota</taxon>
        <taxon>Actinomycetes</taxon>
        <taxon>Kitasatosporales</taxon>
        <taxon>Streptomycetaceae</taxon>
        <taxon>Actinacidiphila</taxon>
    </lineage>
</organism>
<dbReference type="Pfam" id="PF01547">
    <property type="entry name" value="SBP_bac_1"/>
    <property type="match status" value="1"/>
</dbReference>
<evidence type="ECO:0000256" key="4">
    <source>
        <dbReference type="SAM" id="MobiDB-lite"/>
    </source>
</evidence>
<gene>
    <name evidence="5" type="ORF">K7862_15430</name>
</gene>
<evidence type="ECO:0000256" key="2">
    <source>
        <dbReference type="ARBA" id="ARBA00022448"/>
    </source>
</evidence>
<dbReference type="PROSITE" id="PS00099">
    <property type="entry name" value="THIOLASE_3"/>
    <property type="match status" value="1"/>
</dbReference>
<name>A0ABS7QAK4_9ACTN</name>
<accession>A0ABS7QAK4</accession>
<dbReference type="EMBL" id="JAINZZ010000016">
    <property type="protein sequence ID" value="MBY8879017.1"/>
    <property type="molecule type" value="Genomic_DNA"/>
</dbReference>
<comment type="similarity">
    <text evidence="1">Belongs to the bacterial solute-binding protein 1 family.</text>
</comment>
<feature type="region of interest" description="Disordered" evidence="4">
    <location>
        <begin position="360"/>
        <end position="398"/>
    </location>
</feature>
<dbReference type="PANTHER" id="PTHR43649:SF34">
    <property type="entry name" value="ABC TRANSPORTER PERIPLASMIC-BINDING PROTEIN YCJN-RELATED"/>
    <property type="match status" value="1"/>
</dbReference>
<protein>
    <submittedName>
        <fullName evidence="5">Extracellular solute-binding protein</fullName>
    </submittedName>
</protein>
<dbReference type="InterPro" id="IPR006059">
    <property type="entry name" value="SBP"/>
</dbReference>
<evidence type="ECO:0000256" key="1">
    <source>
        <dbReference type="ARBA" id="ARBA00008520"/>
    </source>
</evidence>
<dbReference type="Proteomes" id="UP000778578">
    <property type="component" value="Unassembled WGS sequence"/>
</dbReference>
<sequence>MLGAGAVLGLLAACSGGGSGAAPRPTSSGDGEIIVASGLDVTGSDGVRQQLIHAWNLTAEGRKHPARLLELPGGADEQRSQLLGALQSGSSQYDVVNLDGTWIPEFAEAGLITPLDPQVKADPDVIPSVAATARWKGHTYALPFNSDVGLLYYRPDYLKAAGFDPDSYPAAGMKWSGLQTMIRQLDTVHAEGALPGYQRGWTSQLAAYEGLTVNTIEAFASAGVHLTDPDGHYTADPAQLKTGLDELRDRAGSEYTLRGALSSYEAQSLSDFTAGRTAFLRHWPYAYRLLPQSLGAGQWAVAPLPGDAVLGGQDLAVSAASPRAAYALELAKFLTDPKSESCLLQAGFAATRDSAYRTPPPACPYVSPPAGSSPSASPSASSGETSTMPRDGQNRPLYASGTLRTALTSAVQRPRTPYYGAFTQALQSVVHGWLADPDPPDTDQVARRLDTALRRALAGR</sequence>
<dbReference type="InterPro" id="IPR020610">
    <property type="entry name" value="Thiolase_AS"/>
</dbReference>
<keyword evidence="6" id="KW-1185">Reference proteome</keyword>
<feature type="compositionally biased region" description="Low complexity" evidence="4">
    <location>
        <begin position="368"/>
        <end position="383"/>
    </location>
</feature>
<dbReference type="InterPro" id="IPR050490">
    <property type="entry name" value="Bact_solute-bd_prot1"/>
</dbReference>
<dbReference type="Gene3D" id="3.40.190.10">
    <property type="entry name" value="Periplasmic binding protein-like II"/>
    <property type="match status" value="2"/>
</dbReference>
<proteinExistence type="inferred from homology"/>
<dbReference type="SUPFAM" id="SSF53850">
    <property type="entry name" value="Periplasmic binding protein-like II"/>
    <property type="match status" value="1"/>
</dbReference>
<reference evidence="5 6" key="1">
    <citation type="submission" date="2021-08" db="EMBL/GenBank/DDBJ databases">
        <title>WGS of actinomycetes from Thailand.</title>
        <authorList>
            <person name="Thawai C."/>
        </authorList>
    </citation>
    <scope>NUCLEOTIDE SEQUENCE [LARGE SCALE GENOMIC DNA]</scope>
    <source>
        <strain evidence="5 6">PLK6-54</strain>
    </source>
</reference>
<evidence type="ECO:0000256" key="3">
    <source>
        <dbReference type="ARBA" id="ARBA00022729"/>
    </source>
</evidence>
<evidence type="ECO:0000313" key="5">
    <source>
        <dbReference type="EMBL" id="MBY8879017.1"/>
    </source>
</evidence>
<keyword evidence="3" id="KW-0732">Signal</keyword>
<evidence type="ECO:0000313" key="6">
    <source>
        <dbReference type="Proteomes" id="UP000778578"/>
    </source>
</evidence>
<comment type="caution">
    <text evidence="5">The sequence shown here is derived from an EMBL/GenBank/DDBJ whole genome shotgun (WGS) entry which is preliminary data.</text>
</comment>